<evidence type="ECO:0000313" key="2">
    <source>
        <dbReference type="Proteomes" id="UP000000547"/>
    </source>
</evidence>
<dbReference type="HOGENOM" id="CLU_3364393_0_0_6"/>
<sequence>MQCTEVAITLLDVFNGIHCSKNETIEREYEIEQFR</sequence>
<proteinExistence type="predicted"/>
<dbReference type="KEGG" id="cps:CPS_4280"/>
<evidence type="ECO:0000313" key="1">
    <source>
        <dbReference type="EMBL" id="AAZ27601.1"/>
    </source>
</evidence>
<dbReference type="Proteomes" id="UP000000547">
    <property type="component" value="Chromosome"/>
</dbReference>
<name>Q47W92_COLP3</name>
<dbReference type="EMBL" id="CP000083">
    <property type="protein sequence ID" value="AAZ27601.1"/>
    <property type="molecule type" value="Genomic_DNA"/>
</dbReference>
<organism evidence="1 2">
    <name type="scientific">Colwellia psychrerythraea (strain 34H / ATCC BAA-681)</name>
    <name type="common">Vibrio psychroerythus</name>
    <dbReference type="NCBI Taxonomy" id="167879"/>
    <lineage>
        <taxon>Bacteria</taxon>
        <taxon>Pseudomonadati</taxon>
        <taxon>Pseudomonadota</taxon>
        <taxon>Gammaproteobacteria</taxon>
        <taxon>Alteromonadales</taxon>
        <taxon>Colwelliaceae</taxon>
        <taxon>Colwellia</taxon>
    </lineage>
</organism>
<accession>Q47W92</accession>
<dbReference type="STRING" id="167879.CPS_4280"/>
<dbReference type="AlphaFoldDB" id="Q47W92"/>
<reference evidence="1" key="1">
    <citation type="journal article" date="2005" name="Proc. Natl. Acad. Sci. U.S.A.">
        <title>The psychrophilic lifestyle as revealed by the genome sequence of Colwellia psychrerythraea 34H through genomic and proteomic analyses.</title>
        <authorList>
            <person name="Methe B.A."/>
            <person name="Nelson K.E."/>
            <person name="Deming J.W."/>
            <person name="Momen B."/>
            <person name="Melamud E."/>
            <person name="Zhang X."/>
            <person name="Moult J."/>
            <person name="Madupu R."/>
            <person name="Nelson W.C."/>
            <person name="Dodson R.J."/>
            <person name="Brinkac L.M."/>
            <person name="Daugherty S.C."/>
            <person name="Durkin A.S."/>
            <person name="DeBoy R.T."/>
            <person name="Kolonay J.F."/>
            <person name="Sullivan S.A."/>
            <person name="Zhou L."/>
            <person name="Davidsen T.M."/>
            <person name="Wu M."/>
            <person name="Huston A.L."/>
            <person name="Lewis M."/>
            <person name="Weaver B."/>
            <person name="Weidman J.F."/>
            <person name="Khouri H."/>
            <person name="Utterback T.R."/>
            <person name="Feldblyum T.V."/>
            <person name="Fraser C.M."/>
        </authorList>
    </citation>
    <scope>NUCLEOTIDE SEQUENCE [LARGE SCALE GENOMIC DNA]</scope>
    <source>
        <strain evidence="1">34H</strain>
    </source>
</reference>
<gene>
    <name evidence="1" type="ordered locus">CPS_4280</name>
</gene>
<protein>
    <submittedName>
        <fullName evidence="1">Uncharacterized protein</fullName>
    </submittedName>
</protein>